<feature type="domain" description="DUF4200" evidence="2">
    <location>
        <begin position="35"/>
        <end position="142"/>
    </location>
</feature>
<proteinExistence type="predicted"/>
<keyword evidence="4" id="KW-1185">Reference proteome</keyword>
<sequence>MNNRKSNHHRITEHIANVTESDSYTALQNASSNLTDADHRLLEARRHFKKQTLENKKKRQDLAMLQREFYDQVKRFEGFIRENEAKEERTDEKFFEELKLKEEDAKEFQRLKQQYREVIPKLEEMEEKVDKYSVCESYLLEIASLLP</sequence>
<accession>A0A564YR95</accession>
<feature type="coiled-coil region" evidence="1">
    <location>
        <begin position="98"/>
        <end position="125"/>
    </location>
</feature>
<evidence type="ECO:0000313" key="4">
    <source>
        <dbReference type="Proteomes" id="UP000321570"/>
    </source>
</evidence>
<organism evidence="3 4">
    <name type="scientific">Hymenolepis diminuta</name>
    <name type="common">Rat tapeworm</name>
    <dbReference type="NCBI Taxonomy" id="6216"/>
    <lineage>
        <taxon>Eukaryota</taxon>
        <taxon>Metazoa</taxon>
        <taxon>Spiralia</taxon>
        <taxon>Lophotrochozoa</taxon>
        <taxon>Platyhelminthes</taxon>
        <taxon>Cestoda</taxon>
        <taxon>Eucestoda</taxon>
        <taxon>Cyclophyllidea</taxon>
        <taxon>Hymenolepididae</taxon>
        <taxon>Hymenolepis</taxon>
    </lineage>
</organism>
<dbReference type="AlphaFoldDB" id="A0A564YR95"/>
<evidence type="ECO:0000313" key="3">
    <source>
        <dbReference type="EMBL" id="VUZ49203.1"/>
    </source>
</evidence>
<gene>
    <name evidence="3" type="ORF">WMSIL1_LOCUS8268</name>
</gene>
<dbReference type="Pfam" id="PF13863">
    <property type="entry name" value="DUF4200"/>
    <property type="match status" value="1"/>
</dbReference>
<reference evidence="3 4" key="1">
    <citation type="submission" date="2019-07" db="EMBL/GenBank/DDBJ databases">
        <authorList>
            <person name="Jastrzebski P J."/>
            <person name="Paukszto L."/>
            <person name="Jastrzebski P J."/>
        </authorList>
    </citation>
    <scope>NUCLEOTIDE SEQUENCE [LARGE SCALE GENOMIC DNA]</scope>
    <source>
        <strain evidence="3 4">WMS-il1</strain>
    </source>
</reference>
<protein>
    <recommendedName>
        <fullName evidence="2">DUF4200 domain-containing protein</fullName>
    </recommendedName>
</protein>
<dbReference type="Proteomes" id="UP000321570">
    <property type="component" value="Unassembled WGS sequence"/>
</dbReference>
<evidence type="ECO:0000259" key="2">
    <source>
        <dbReference type="Pfam" id="PF13863"/>
    </source>
</evidence>
<evidence type="ECO:0000256" key="1">
    <source>
        <dbReference type="SAM" id="Coils"/>
    </source>
</evidence>
<name>A0A564YR95_HYMDI</name>
<feature type="non-terminal residue" evidence="3">
    <location>
        <position position="147"/>
    </location>
</feature>
<dbReference type="EMBL" id="CABIJS010000322">
    <property type="protein sequence ID" value="VUZ49203.1"/>
    <property type="molecule type" value="Genomic_DNA"/>
</dbReference>
<keyword evidence="1" id="KW-0175">Coiled coil</keyword>
<dbReference type="InterPro" id="IPR025252">
    <property type="entry name" value="DUF4200"/>
</dbReference>